<sequence>MVRSRCGVSDAPSRRLGVVPLRWPRLNLTWNFQLADRTTLRTAETAFAI</sequence>
<proteinExistence type="predicted"/>
<protein>
    <submittedName>
        <fullName evidence="1">Uncharacterized protein</fullName>
    </submittedName>
</protein>
<dbReference type="Proteomes" id="UP000053097">
    <property type="component" value="Unassembled WGS sequence"/>
</dbReference>
<name>A0A026X1C2_OOCBI</name>
<evidence type="ECO:0000313" key="1">
    <source>
        <dbReference type="EMBL" id="EZA61811.1"/>
    </source>
</evidence>
<keyword evidence="2" id="KW-1185">Reference proteome</keyword>
<reference evidence="1 2" key="1">
    <citation type="journal article" date="2014" name="Curr. Biol.">
        <title>The genome of the clonal raider ant Cerapachys biroi.</title>
        <authorList>
            <person name="Oxley P.R."/>
            <person name="Ji L."/>
            <person name="Fetter-Pruneda I."/>
            <person name="McKenzie S.K."/>
            <person name="Li C."/>
            <person name="Hu H."/>
            <person name="Zhang G."/>
            <person name="Kronauer D.J."/>
        </authorList>
    </citation>
    <scope>NUCLEOTIDE SEQUENCE [LARGE SCALE GENOMIC DNA]</scope>
</reference>
<organism evidence="1 2">
    <name type="scientific">Ooceraea biroi</name>
    <name type="common">Clonal raider ant</name>
    <name type="synonym">Cerapachys biroi</name>
    <dbReference type="NCBI Taxonomy" id="2015173"/>
    <lineage>
        <taxon>Eukaryota</taxon>
        <taxon>Metazoa</taxon>
        <taxon>Ecdysozoa</taxon>
        <taxon>Arthropoda</taxon>
        <taxon>Hexapoda</taxon>
        <taxon>Insecta</taxon>
        <taxon>Pterygota</taxon>
        <taxon>Neoptera</taxon>
        <taxon>Endopterygota</taxon>
        <taxon>Hymenoptera</taxon>
        <taxon>Apocrita</taxon>
        <taxon>Aculeata</taxon>
        <taxon>Formicoidea</taxon>
        <taxon>Formicidae</taxon>
        <taxon>Dorylinae</taxon>
        <taxon>Ooceraea</taxon>
    </lineage>
</organism>
<dbReference type="EMBL" id="KK107043">
    <property type="protein sequence ID" value="EZA61811.1"/>
    <property type="molecule type" value="Genomic_DNA"/>
</dbReference>
<dbReference type="AlphaFoldDB" id="A0A026X1C2"/>
<evidence type="ECO:0000313" key="2">
    <source>
        <dbReference type="Proteomes" id="UP000053097"/>
    </source>
</evidence>
<accession>A0A026X1C2</accession>
<gene>
    <name evidence="1" type="ORF">X777_09865</name>
</gene>